<dbReference type="EMBL" id="SNXE01000001">
    <property type="protein sequence ID" value="TDP13001.1"/>
    <property type="molecule type" value="Genomic_DNA"/>
</dbReference>
<evidence type="ECO:0000313" key="2">
    <source>
        <dbReference type="Proteomes" id="UP000295357"/>
    </source>
</evidence>
<gene>
    <name evidence="1" type="ORF">DFR39_101475</name>
</gene>
<sequence length="305" mass="33751">MKMPPEHTLRFDSFRLTDLLVDETVISIETSPEERGRIDAWEELKRAKSDRLILVQDTTPDTVTVLSRNESQTVQLTDGARLVSLADSDNVLIDITALPHHVWAPVFQAHLKAGKQVRVLYVEPDGYKTHPSPASANLFDLSISFGGLSPLPGFAKLAGPADDEPALFVAFLGFEGNRAERIINQLEPQPRVIPVIGAPGFQINYPAITVACNRSFLNEFDCNADIRLAKASCPFEAFETLASIRQDFPDHYLYIAPVGTRPHALGALQYAIANESHCEILFDHPVRQSNRTNGRGLIHVFSFAP</sequence>
<dbReference type="RefSeq" id="WP_133601922.1">
    <property type="nucleotide sequence ID" value="NZ_JAUFPJ010000001.1"/>
</dbReference>
<accession>A0A4R6NBH1</accession>
<comment type="caution">
    <text evidence="1">The sequence shown here is derived from an EMBL/GenBank/DDBJ whole genome shotgun (WGS) entry which is preliminary data.</text>
</comment>
<name>A0A4R6NBH1_9BURK</name>
<keyword evidence="2" id="KW-1185">Reference proteome</keyword>
<dbReference type="Proteomes" id="UP000295357">
    <property type="component" value="Unassembled WGS sequence"/>
</dbReference>
<organism evidence="1 2">
    <name type="scientific">Roseateles asaccharophilus</name>
    <dbReference type="NCBI Taxonomy" id="582607"/>
    <lineage>
        <taxon>Bacteria</taxon>
        <taxon>Pseudomonadati</taxon>
        <taxon>Pseudomonadota</taxon>
        <taxon>Betaproteobacteria</taxon>
        <taxon>Burkholderiales</taxon>
        <taxon>Sphaerotilaceae</taxon>
        <taxon>Roseateles</taxon>
    </lineage>
</organism>
<reference evidence="1 2" key="1">
    <citation type="submission" date="2019-03" db="EMBL/GenBank/DDBJ databases">
        <title>Genomic Encyclopedia of Type Strains, Phase IV (KMG-IV): sequencing the most valuable type-strain genomes for metagenomic binning, comparative biology and taxonomic classification.</title>
        <authorList>
            <person name="Goeker M."/>
        </authorList>
    </citation>
    <scope>NUCLEOTIDE SEQUENCE [LARGE SCALE GENOMIC DNA]</scope>
    <source>
        <strain evidence="1 2">DSM 25082</strain>
    </source>
</reference>
<evidence type="ECO:0000313" key="1">
    <source>
        <dbReference type="EMBL" id="TDP13001.1"/>
    </source>
</evidence>
<dbReference type="OrthoDB" id="3034510at2"/>
<protein>
    <submittedName>
        <fullName evidence="1">Uncharacterized protein</fullName>
    </submittedName>
</protein>
<proteinExistence type="predicted"/>
<dbReference type="AlphaFoldDB" id="A0A4R6NBH1"/>